<dbReference type="CDD" id="cd01109">
    <property type="entry name" value="HTH_YyaN"/>
    <property type="match status" value="1"/>
</dbReference>
<evidence type="ECO:0000313" key="4">
    <source>
        <dbReference type="EMBL" id="MEE1673830.1"/>
    </source>
</evidence>
<gene>
    <name evidence="4" type="ORF">SNR37_003257</name>
</gene>
<dbReference type="Gene3D" id="1.10.1660.10">
    <property type="match status" value="1"/>
</dbReference>
<organism evidence="4 5">
    <name type="scientific">Agarivorans aestuarii</name>
    <dbReference type="NCBI Taxonomy" id="1563703"/>
    <lineage>
        <taxon>Bacteria</taxon>
        <taxon>Pseudomonadati</taxon>
        <taxon>Pseudomonadota</taxon>
        <taxon>Gammaproteobacteria</taxon>
        <taxon>Alteromonadales</taxon>
        <taxon>Alteromonadaceae</taxon>
        <taxon>Agarivorans</taxon>
    </lineage>
</organism>
<dbReference type="SUPFAM" id="SSF46955">
    <property type="entry name" value="Putative DNA-binding domain"/>
    <property type="match status" value="1"/>
</dbReference>
<evidence type="ECO:0000256" key="2">
    <source>
        <dbReference type="SAM" id="Coils"/>
    </source>
</evidence>
<dbReference type="Pfam" id="PF13411">
    <property type="entry name" value="MerR_1"/>
    <property type="match status" value="1"/>
</dbReference>
<protein>
    <submittedName>
        <fullName evidence="4">MerR family transcriptional regulator</fullName>
    </submittedName>
</protein>
<dbReference type="PANTHER" id="PTHR30204">
    <property type="entry name" value="REDOX-CYCLING DRUG-SENSING TRANSCRIPTIONAL ACTIVATOR SOXR"/>
    <property type="match status" value="1"/>
</dbReference>
<dbReference type="InterPro" id="IPR009061">
    <property type="entry name" value="DNA-bd_dom_put_sf"/>
</dbReference>
<keyword evidence="1" id="KW-0238">DNA-binding</keyword>
<dbReference type="PROSITE" id="PS50937">
    <property type="entry name" value="HTH_MERR_2"/>
    <property type="match status" value="1"/>
</dbReference>
<evidence type="ECO:0000313" key="5">
    <source>
        <dbReference type="Proteomes" id="UP001310248"/>
    </source>
</evidence>
<evidence type="ECO:0000259" key="3">
    <source>
        <dbReference type="PROSITE" id="PS50937"/>
    </source>
</evidence>
<dbReference type="SMART" id="SM00422">
    <property type="entry name" value="HTH_MERR"/>
    <property type="match status" value="1"/>
</dbReference>
<keyword evidence="5" id="KW-1185">Reference proteome</keyword>
<evidence type="ECO:0000256" key="1">
    <source>
        <dbReference type="ARBA" id="ARBA00023125"/>
    </source>
</evidence>
<dbReference type="EMBL" id="JAYDYW010000006">
    <property type="protein sequence ID" value="MEE1673830.1"/>
    <property type="molecule type" value="Genomic_DNA"/>
</dbReference>
<reference evidence="5" key="1">
    <citation type="submission" date="2023-07" db="EMBL/GenBank/DDBJ databases">
        <title>Draft genome sequence of Agarivorans aestuarii strain ZMCS4, a CAZymes producing bacteria isolated from the marine brown algae Clodostephus spongiosus.</title>
        <authorList>
            <person name="Lorente B."/>
            <person name="Cabral C."/>
            <person name="Frias J."/>
            <person name="Faria J."/>
            <person name="Toubarro D."/>
        </authorList>
    </citation>
    <scope>NUCLEOTIDE SEQUENCE [LARGE SCALE GENOMIC DNA]</scope>
    <source>
        <strain evidence="5">ZMCS4</strain>
    </source>
</reference>
<dbReference type="PRINTS" id="PR00040">
    <property type="entry name" value="HTHMERR"/>
</dbReference>
<accession>A0ABU7G3E3</accession>
<name>A0ABU7G3E3_9ALTE</name>
<feature type="domain" description="HTH merR-type" evidence="3">
    <location>
        <begin position="8"/>
        <end position="77"/>
    </location>
</feature>
<comment type="caution">
    <text evidence="4">The sequence shown here is derived from an EMBL/GenBank/DDBJ whole genome shotgun (WGS) entry which is preliminary data.</text>
</comment>
<dbReference type="InterPro" id="IPR000551">
    <property type="entry name" value="MerR-type_HTH_dom"/>
</dbReference>
<keyword evidence="2" id="KW-0175">Coiled coil</keyword>
<dbReference type="InterPro" id="IPR047057">
    <property type="entry name" value="MerR_fam"/>
</dbReference>
<feature type="coiled-coil region" evidence="2">
    <location>
        <begin position="89"/>
        <end position="116"/>
    </location>
</feature>
<dbReference type="Proteomes" id="UP001310248">
    <property type="component" value="Unassembled WGS sequence"/>
</dbReference>
<dbReference type="RefSeq" id="WP_329775072.1">
    <property type="nucleotide sequence ID" value="NZ_JAYDYW010000006.1"/>
</dbReference>
<sequence length="133" mass="15267">MAENNPSSFSVKQAAELAGISSDTLRFYEKKGLLFTINRSPSGHRRFSSQNIEWLRFIVCLKSTGMSLDAIKQYRDMLDAGPSTEQQRLQLLLDHKQQTEQQIACLNSNLEHVQRKIEHYQTGRELSIKLKSL</sequence>
<proteinExistence type="predicted"/>
<dbReference type="PANTHER" id="PTHR30204:SF98">
    <property type="entry name" value="HTH-TYPE TRANSCRIPTIONAL REGULATOR ADHR"/>
    <property type="match status" value="1"/>
</dbReference>